<dbReference type="HOGENOM" id="CLU_091659_0_0_9"/>
<reference evidence="3" key="1">
    <citation type="submission" date="2007-10" db="EMBL/GenBank/DDBJ databases">
        <title>Complete sequence of chromosome of Desulforudis audaxviator MP104C.</title>
        <authorList>
            <person name="Copeland A."/>
            <person name="Lucas S."/>
            <person name="Lapidus A."/>
            <person name="Barry K."/>
            <person name="Glavina del Rio T."/>
            <person name="Dalin E."/>
            <person name="Tice H."/>
            <person name="Bruce D."/>
            <person name="Pitluck S."/>
            <person name="Lowry S.R."/>
            <person name="Larimer F."/>
            <person name="Land M.L."/>
            <person name="Hauser L."/>
            <person name="Kyrpides N."/>
            <person name="Ivanova N.N."/>
            <person name="Richardson P."/>
        </authorList>
    </citation>
    <scope>NUCLEOTIDE SEQUENCE [LARGE SCALE GENOMIC DNA]</scope>
    <source>
        <strain evidence="3">MP104C</strain>
    </source>
</reference>
<dbReference type="EMBL" id="CP000860">
    <property type="protein sequence ID" value="ACA59362.1"/>
    <property type="molecule type" value="Genomic_DNA"/>
</dbReference>
<dbReference type="Proteomes" id="UP000008544">
    <property type="component" value="Chromosome"/>
</dbReference>
<dbReference type="eggNOG" id="COG1811">
    <property type="taxonomic scope" value="Bacteria"/>
</dbReference>
<protein>
    <recommendedName>
        <fullName evidence="4">Transport protein</fullName>
    </recommendedName>
</protein>
<dbReference type="InterPro" id="IPR007563">
    <property type="entry name" value="DUF554"/>
</dbReference>
<dbReference type="RefSeq" id="WP_012301948.1">
    <property type="nucleotide sequence ID" value="NC_010424.1"/>
</dbReference>
<evidence type="ECO:0000313" key="3">
    <source>
        <dbReference type="Proteomes" id="UP000008544"/>
    </source>
</evidence>
<feature type="transmembrane region" description="Helical" evidence="1">
    <location>
        <begin position="139"/>
        <end position="162"/>
    </location>
</feature>
<evidence type="ECO:0000256" key="1">
    <source>
        <dbReference type="SAM" id="Phobius"/>
    </source>
</evidence>
<dbReference type="Pfam" id="PF04474">
    <property type="entry name" value="DUF554"/>
    <property type="match status" value="1"/>
</dbReference>
<gene>
    <name evidence="2" type="ordered locus">Daud_0848</name>
</gene>
<feature type="transmembrane region" description="Helical" evidence="1">
    <location>
        <begin position="174"/>
        <end position="200"/>
    </location>
</feature>
<keyword evidence="1" id="KW-1133">Transmembrane helix</keyword>
<feature type="transmembrane region" description="Helical" evidence="1">
    <location>
        <begin position="56"/>
        <end position="78"/>
    </location>
</feature>
<dbReference type="KEGG" id="dau:Daud_0848"/>
<proteinExistence type="predicted"/>
<keyword evidence="1" id="KW-0812">Transmembrane</keyword>
<name>B1I2Z3_DESAP</name>
<dbReference type="PANTHER" id="PTHR36111">
    <property type="entry name" value="INNER MEMBRANE PROTEIN-RELATED"/>
    <property type="match status" value="1"/>
</dbReference>
<feature type="transmembrane region" description="Helical" evidence="1">
    <location>
        <begin position="206"/>
        <end position="225"/>
    </location>
</feature>
<sequence length="229" mass="23039">MIGTIVNVAAICAGALVGVALKRGIPDRIKDTVVQGLGLAVILIGLKMALETQNPLIVIASLVLGGLVGGILNIDGWINRVGQRLEQLVGGGNGGEIGRAFVASTILFCVGAMAVMGAIEDGLTGRPTTLFAKAMLDGIASVIMASTLGIGVLFSAVPVFIYQGGITLGAVWAAAFISPSVVAELTASGGLVILGIGLNILGVTNIHVANLLPAIFVAPGIVVILERLA</sequence>
<feature type="transmembrane region" description="Helical" evidence="1">
    <location>
        <begin position="32"/>
        <end position="50"/>
    </location>
</feature>
<dbReference type="STRING" id="477974.Daud_0848"/>
<feature type="transmembrane region" description="Helical" evidence="1">
    <location>
        <begin position="99"/>
        <end position="119"/>
    </location>
</feature>
<reference evidence="2 3" key="2">
    <citation type="journal article" date="2008" name="Science">
        <title>Environmental genomics reveals a single-species ecosystem deep within Earth.</title>
        <authorList>
            <person name="Chivian D."/>
            <person name="Brodie E.L."/>
            <person name="Alm E.J."/>
            <person name="Culley D.E."/>
            <person name="Dehal P.S."/>
            <person name="Desantis T.Z."/>
            <person name="Gihring T.M."/>
            <person name="Lapidus A."/>
            <person name="Lin L.H."/>
            <person name="Lowry S.R."/>
            <person name="Moser D.P."/>
            <person name="Richardson P.M."/>
            <person name="Southam G."/>
            <person name="Wanger G."/>
            <person name="Pratt L.M."/>
            <person name="Andersen G.L."/>
            <person name="Hazen T.C."/>
            <person name="Brockman F.J."/>
            <person name="Arkin A.P."/>
            <person name="Onstott T.C."/>
        </authorList>
    </citation>
    <scope>NUCLEOTIDE SEQUENCE [LARGE SCALE GENOMIC DNA]</scope>
    <source>
        <strain evidence="2 3">MP104C</strain>
    </source>
</reference>
<dbReference type="OrthoDB" id="9797976at2"/>
<keyword evidence="3" id="KW-1185">Reference proteome</keyword>
<accession>B1I2Z3</accession>
<evidence type="ECO:0008006" key="4">
    <source>
        <dbReference type="Google" id="ProtNLM"/>
    </source>
</evidence>
<evidence type="ECO:0000313" key="2">
    <source>
        <dbReference type="EMBL" id="ACA59362.1"/>
    </source>
</evidence>
<keyword evidence="1" id="KW-0472">Membrane</keyword>
<dbReference type="AlphaFoldDB" id="B1I2Z3"/>
<dbReference type="PANTHER" id="PTHR36111:SF2">
    <property type="entry name" value="INNER MEMBRANE PROTEIN"/>
    <property type="match status" value="1"/>
</dbReference>
<organism evidence="2 3">
    <name type="scientific">Desulforudis audaxviator (strain MP104C)</name>
    <dbReference type="NCBI Taxonomy" id="477974"/>
    <lineage>
        <taxon>Bacteria</taxon>
        <taxon>Bacillati</taxon>
        <taxon>Bacillota</taxon>
        <taxon>Clostridia</taxon>
        <taxon>Thermoanaerobacterales</taxon>
        <taxon>Candidatus Desulforudaceae</taxon>
        <taxon>Candidatus Desulforudis</taxon>
    </lineage>
</organism>
<feature type="transmembrane region" description="Helical" evidence="1">
    <location>
        <begin position="6"/>
        <end position="25"/>
    </location>
</feature>